<dbReference type="Pfam" id="PF13927">
    <property type="entry name" value="Ig_3"/>
    <property type="match status" value="1"/>
</dbReference>
<dbReference type="PROSITE" id="PS50835">
    <property type="entry name" value="IG_LIKE"/>
    <property type="match status" value="7"/>
</dbReference>
<evidence type="ECO:0000256" key="1">
    <source>
        <dbReference type="ARBA" id="ARBA00022729"/>
    </source>
</evidence>
<dbReference type="SMART" id="SM00408">
    <property type="entry name" value="IGc2"/>
    <property type="match status" value="6"/>
</dbReference>
<evidence type="ECO:0000259" key="7">
    <source>
        <dbReference type="PROSITE" id="PS50835"/>
    </source>
</evidence>
<evidence type="ECO:0000313" key="9">
    <source>
        <dbReference type="RefSeq" id="XP_034255049.1"/>
    </source>
</evidence>
<feature type="region of interest" description="Disordered" evidence="6">
    <location>
        <begin position="1"/>
        <end position="45"/>
    </location>
</feature>
<dbReference type="InterPro" id="IPR051170">
    <property type="entry name" value="Neural/epithelial_adhesion"/>
</dbReference>
<keyword evidence="2" id="KW-0677">Repeat</keyword>
<dbReference type="InterPro" id="IPR013098">
    <property type="entry name" value="Ig_I-set"/>
</dbReference>
<dbReference type="CDD" id="cd00096">
    <property type="entry name" value="Ig"/>
    <property type="match status" value="1"/>
</dbReference>
<dbReference type="RefSeq" id="XP_034255049.1">
    <property type="nucleotide sequence ID" value="XM_034399158.1"/>
</dbReference>
<evidence type="ECO:0000256" key="4">
    <source>
        <dbReference type="ARBA" id="ARBA00023319"/>
    </source>
</evidence>
<feature type="compositionally biased region" description="Basic and acidic residues" evidence="6">
    <location>
        <begin position="919"/>
        <end position="948"/>
    </location>
</feature>
<dbReference type="InterPro" id="IPR013783">
    <property type="entry name" value="Ig-like_fold"/>
</dbReference>
<dbReference type="InterPro" id="IPR036179">
    <property type="entry name" value="Ig-like_dom_sf"/>
</dbReference>
<dbReference type="InterPro" id="IPR003598">
    <property type="entry name" value="Ig_sub2"/>
</dbReference>
<dbReference type="OrthoDB" id="6070751at2759"/>
<dbReference type="InterPro" id="IPR007110">
    <property type="entry name" value="Ig-like_dom"/>
</dbReference>
<dbReference type="InParanoid" id="A0A6P9ACD3"/>
<keyword evidence="4" id="KW-0393">Immunoglobulin domain</keyword>
<feature type="compositionally biased region" description="Basic and acidic residues" evidence="6">
    <location>
        <begin position="5545"/>
        <end position="5558"/>
    </location>
</feature>
<evidence type="ECO:0000256" key="6">
    <source>
        <dbReference type="SAM" id="MobiDB-lite"/>
    </source>
</evidence>
<feature type="domain" description="Ig-like" evidence="7">
    <location>
        <begin position="445"/>
        <end position="521"/>
    </location>
</feature>
<accession>A0A6P9ACD3</accession>
<evidence type="ECO:0000256" key="3">
    <source>
        <dbReference type="ARBA" id="ARBA00023157"/>
    </source>
</evidence>
<evidence type="ECO:0000256" key="5">
    <source>
        <dbReference type="SAM" id="Coils"/>
    </source>
</evidence>
<feature type="region of interest" description="Disordered" evidence="6">
    <location>
        <begin position="5473"/>
        <end position="5492"/>
    </location>
</feature>
<feature type="domain" description="Ig-like" evidence="7">
    <location>
        <begin position="641"/>
        <end position="719"/>
    </location>
</feature>
<evidence type="ECO:0000256" key="2">
    <source>
        <dbReference type="ARBA" id="ARBA00022737"/>
    </source>
</evidence>
<dbReference type="PANTHER" id="PTHR12231">
    <property type="entry name" value="CTX-RELATED TYPE I TRANSMEMBRANE PROTEIN"/>
    <property type="match status" value="1"/>
</dbReference>
<dbReference type="PANTHER" id="PTHR12231:SF218">
    <property type="entry name" value="MICROFIBRILLAR-ASSOCIATED PROTEIN 3-LIKE"/>
    <property type="match status" value="1"/>
</dbReference>
<gene>
    <name evidence="9" type="primary">LOC117653472</name>
</gene>
<feature type="region of interest" description="Disordered" evidence="6">
    <location>
        <begin position="6838"/>
        <end position="6857"/>
    </location>
</feature>
<evidence type="ECO:0000313" key="8">
    <source>
        <dbReference type="Proteomes" id="UP000515158"/>
    </source>
</evidence>
<dbReference type="Proteomes" id="UP000515158">
    <property type="component" value="Unplaced"/>
</dbReference>
<feature type="region of interest" description="Disordered" evidence="6">
    <location>
        <begin position="5544"/>
        <end position="6769"/>
    </location>
</feature>
<proteinExistence type="predicted"/>
<feature type="compositionally biased region" description="Basic and acidic residues" evidence="6">
    <location>
        <begin position="5571"/>
        <end position="5580"/>
    </location>
</feature>
<reference evidence="9" key="1">
    <citation type="submission" date="2025-08" db="UniProtKB">
        <authorList>
            <consortium name="RefSeq"/>
        </authorList>
    </citation>
    <scope>IDENTIFICATION</scope>
    <source>
        <tissue evidence="9">Total insect</tissue>
    </source>
</reference>
<organism evidence="9">
    <name type="scientific">Thrips palmi</name>
    <name type="common">Melon thrips</name>
    <dbReference type="NCBI Taxonomy" id="161013"/>
    <lineage>
        <taxon>Eukaryota</taxon>
        <taxon>Metazoa</taxon>
        <taxon>Ecdysozoa</taxon>
        <taxon>Arthropoda</taxon>
        <taxon>Hexapoda</taxon>
        <taxon>Insecta</taxon>
        <taxon>Pterygota</taxon>
        <taxon>Neoptera</taxon>
        <taxon>Paraneoptera</taxon>
        <taxon>Thysanoptera</taxon>
        <taxon>Terebrantia</taxon>
        <taxon>Thripoidea</taxon>
        <taxon>Thripidae</taxon>
        <taxon>Thrips</taxon>
    </lineage>
</organism>
<name>A0A6P9ACD3_THRPL</name>
<keyword evidence="5" id="KW-0175">Coiled coil</keyword>
<feature type="compositionally biased region" description="Basic and acidic residues" evidence="6">
    <location>
        <begin position="5597"/>
        <end position="6755"/>
    </location>
</feature>
<dbReference type="KEGG" id="tpal:117653472"/>
<protein>
    <submittedName>
        <fullName evidence="9">Titin homolog isoform X1</fullName>
    </submittedName>
</protein>
<dbReference type="SUPFAM" id="SSF48726">
    <property type="entry name" value="Immunoglobulin"/>
    <property type="match status" value="7"/>
</dbReference>
<feature type="region of interest" description="Disordered" evidence="6">
    <location>
        <begin position="868"/>
        <end position="887"/>
    </location>
</feature>
<dbReference type="Gene3D" id="2.60.40.10">
    <property type="entry name" value="Immunoglobulins"/>
    <property type="match status" value="7"/>
</dbReference>
<feature type="coiled-coil region" evidence="5">
    <location>
        <begin position="1369"/>
        <end position="1435"/>
    </location>
</feature>
<feature type="domain" description="Ig-like" evidence="7">
    <location>
        <begin position="33"/>
        <end position="124"/>
    </location>
</feature>
<dbReference type="FunFam" id="2.60.40.10:FF:000107">
    <property type="entry name" value="Myosin, light chain kinase a"/>
    <property type="match status" value="1"/>
</dbReference>
<feature type="compositionally biased region" description="Basic and acidic residues" evidence="6">
    <location>
        <begin position="1001"/>
        <end position="1014"/>
    </location>
</feature>
<dbReference type="GeneID" id="117653472"/>
<dbReference type="SMART" id="SM00409">
    <property type="entry name" value="IG"/>
    <property type="match status" value="7"/>
</dbReference>
<keyword evidence="8" id="KW-1185">Reference proteome</keyword>
<keyword evidence="1" id="KW-0732">Signal</keyword>
<feature type="domain" description="Ig-like" evidence="7">
    <location>
        <begin position="144"/>
        <end position="232"/>
    </location>
</feature>
<keyword evidence="3" id="KW-1015">Disulfide bond</keyword>
<dbReference type="FunFam" id="2.60.40.10:FF:001894">
    <property type="entry name" value="Stretchin-Mlck, isoform V"/>
    <property type="match status" value="1"/>
</dbReference>
<feature type="region of interest" description="Disordered" evidence="6">
    <location>
        <begin position="966"/>
        <end position="1035"/>
    </location>
</feature>
<feature type="compositionally biased region" description="Polar residues" evidence="6">
    <location>
        <begin position="5475"/>
        <end position="5492"/>
    </location>
</feature>
<feature type="coiled-coil region" evidence="5">
    <location>
        <begin position="2603"/>
        <end position="2630"/>
    </location>
</feature>
<feature type="compositionally biased region" description="Pro residues" evidence="6">
    <location>
        <begin position="20"/>
        <end position="39"/>
    </location>
</feature>
<feature type="region of interest" description="Disordered" evidence="6">
    <location>
        <begin position="896"/>
        <end position="948"/>
    </location>
</feature>
<dbReference type="GO" id="GO:0043005">
    <property type="term" value="C:neuron projection"/>
    <property type="evidence" value="ECO:0007669"/>
    <property type="project" value="TreeGrafter"/>
</dbReference>
<feature type="domain" description="Ig-like" evidence="7">
    <location>
        <begin position="542"/>
        <end position="633"/>
    </location>
</feature>
<feature type="domain" description="Ig-like" evidence="7">
    <location>
        <begin position="344"/>
        <end position="435"/>
    </location>
</feature>
<sequence length="6883" mass="760852">MLSVLSCALDRRWDSQENAAPPPPPPEPSPPPPEVVPPPRDQESVAVQEGDDVTLTLLVAGGEPTDVYWSRNDRRLLGDRFHVARKDGHAVQLSLTRVSRDDSGRYTLTASNSSGESRAGYDLRVDSRMSMSDSLSVPTHDDAPHFLRSLADLAVKVGTRTRFLVEIRSPSDLKVTWLRNDRPVKETDRFQFLNEGNFWCVDVGPVMVEDHGRWTCVAENDAGRSACACQLSVLVPKAYKGPEFLEELRALLTEQGTVSLECKVVGVPTPALRWYKDAKEIRAGDVFALTADASDPTSLGTYTCEAVNCMGRAYSSSRVHVVGRGSREGSLKPADCLLPTGPPPTFDEEISHEKARIGDSLTLSCHVQVPPWPKSIQWYNSEGRVETGERYRILEDGLGGYSVEISALEACDDGEWKCVATSFEGVRGISTAVVTMTYPKNYRKPRFLESLRAILTEEGLVSFECKVVGFPTPQLRWFKDGQELRPGDVYQLTGTNSLGSYCCIARNCMGEASSTAELTVEDIQSQLSEEERLSLFSSDSVPHFVRGLRSQEARVGDNFRFTVQVSVAPEPKLEWFRDDDPVVEGDKFRVTRENLGTCHLDIRPIDVNDQAEWKCVATNDFGHSVTSCFLKLTIPKHFKKPRFLECLRAVLSEEGAVNLECKVIGVPQPVLKWYKDGEELKPGDIHRIISGQDGTCCLGTYTCEATNCMGTVSSSASLVGFEERGSPKSGAARAPQPIVRDPSLSTIHEERTSQMHDAEQSLSLDERGEVSFSFDGKEVSVSLYETPDLTEEEALQVVEMYADELSEHISEHNIVELPPLRFMKESSTSGNLLMEAVLVDVSPDYFGPAGEEDLRTDADMDEFSISDEAMTLHTPNEDEDKSERLDSEEIFDRALEPLARSGLSNEEIPPKRPPRKTRKDLTDSKSGSKESRSIEEKSDSYSDAKGHSLEMDTSYKSANENMENLTDENMSGKASKRKSSASDESSSKLRKSETGQLQKSAEGKDTSCKTESKTPQKGLSKLGKRGRTTSVESNSVTEDDTIYEDNIPKKPQLACIDALVPEYQTGQISVLDSLSHSLQSIQNGLMLVENQVASQSIDNKSAKESFEILDDLSQSLQDIQRGLSLIEQHIDEESVVPPGQTEMSILETLAQPLQEFQQKLALVEQQSVLGGTEETLLERTTHSIMESVSQPMQEFQREMGLIHQRAALGMGEDFVTERLQILCVPSGRSSAEEVEAIGPKRTTVDESEAKMKASLSLQTLAEPVTELLNALEKFQSDVVKVDGGDILSDKPKFASLEKLLYPMKVLKTEIELIEQQAITEADASLIQGKSLSILEAVSQPMDELRRGIALVEQRAVLDAGQEFCSVSVLENLEKPIRRLKRGLNQIQQQVSLEASLESIPQSYDISVLQGLEISLHNLKRVLSALQKKCAAQQSEEVFHLFEVCTLFEPLDNLSHAITRASESILTESTDSSSKPSIASLDCITSPLNELNKGLLHVEERFFPGNVRKSTTEQKSVAELVQSPLKALQEALAKAGREVCVDQSTDEELNPETTPALLTLVPAVQNLENYLGSLLTQLRRPKETDEISLAESLETLQSLFKCAYEVENSVSQIRRLAMKKVPQDKTGALVLGSLKEPFHELGTKLIEKQQGLLLQPGDLTLFVKPLDVDLQTLFPQFDTMCEALNDVQLFAALQDVNATPGKHFLNLKDLNEPITQLIAEVVKTKSDVTKTAANSTNYPLLQKLVPPMQKLTAALLKLEGAYTEISGPAGVASEIYVDAMKQTSITLRSLFEQISLLPEPGFEGLQSKKLKDACLNLIQPLAGVEFLVQKLSSDLETDINPTSLHNSLTQISKAMSVLSNEINSTTNELEEKLIDSGSTQPEIVHTILSSFCDVQRAVRATQVQIAMESGEEDLGNSLTPQKFVEINDSLRDLKSNLQSFEIVASAKSKEIVVSHAVEMDSCLSKALQKIEELPKHQSSSRSPFADWNSIFGSIHSLKPHFTALKNILSTIRSKLENVPEGQPVIDRTLTINLAENLRETQEQLGKLSLQIISAQGHVPQLGTAEKLLFTANDLKNHIATLQNVINTKFESDMVLSSSEASYLCTLLSPLLEFTNGIEQVSTMGVAMDQSSMSVPQLQNLQDSVCELQVALDSFKSLVPSDDVKTPGSQIIFETLSEPLQQLNNGLSHVCEATGKKPTASILLLQASIAQPLEEMISALEYETERLTHIVDSYVPETDRDIKKSQITLPVEGFKAKIKNMHTAISSGAHSDGEAQVATLNGLTQCVREFRQLAGAVQSEVAKMCEPIQISNKGSLPLLQNLQQTVKELQTEATNAVSIATIHLENAPVSSKESAVLLEKIINPVSDFLQSLSHFENDIISENDMVPLAKSTAPKSLVEPLSSMKQVLLNIGREISENAVHENIAVFQRPIQDLQRGIALIEEEIFLYTDDSLTLKDGVSILDTLSQPIQAMKKEVLKFQADLIKDSGVPKQELVGPVPSLKVCSSALHNLEKAIIASEETPWDKSNLSPALYAACNVLSSDVLEPLKGLCYWTTSLLQQTQSPNKVTQDAVEVLEKPLEDVSQALLKATAQVGQYCGEKDFASVQNVLGELKQFQKNVEIAHNQLAKCKVNNDLSAEDAVIQLGMLALPTKTLQEKICVLFEDANKMQTDAFLQKNYQAAVQHVSRASEAAQNQVSKVLPTLDEKSAFAFKEISNGLKDLVKSLSLPGQQERPGLSPPICSTALEKLTEILCDTEKNVLSGTDSTDNTLKNAVKQLEWSLKLIHEEIASVSTHSSMSAAKEEFVLKTISESLHEFSDQLIKLPVKGSLIKHEKFQQLEGETHAILESVSESIDAMRKTVTEKVPVKSVSDDDSQSISSVVQLLSSPLEALWSGVQQIKQATQEAIPNVEPNVLLEPVFLLKDTLLAMAQQLRHSDQCPDAAKMLEPSIETIETAVVKIEECAQSSPSGESSLILEAIATPLKELRQNVAHLQTTASVNDIAQDISKCVQDIQSEVTTAKMSLVSDHVSAQKLVVSALEGLEAPLNTIQKELTLAVQKVTQPSSTSTDASPLLVPALQELSQKIIAVKSQIPSKGEEKILLQPIEKIQDLVFELQSACEQAKETTDVQVLSVVAESLHWLRDETKLVLCSLQNTDSAQDAQTAAVEAEAFSGKTPEMFVQASMDSLLSMCLGLTSETNISSVQMLAEKLVTLVASLKKGQDEVTSEETNNILLCVQSIKDAIAPLPHGTQQTDNILSLVQTVQESINELISSKSPTATNVNSTVTSLRTSLDLLRVCLNLTDVRRENTSKCIFEMQTLLKPIAYLANELSVATSPTTVHDLPPLENICASVKELKKTVSLAKGHVSALKETGIDIAKEFLKPLQDFELSLQTIEEDYMRKENRGDSSERIKETIIKALCHPLDLFQASIGRAKKMEALKVTAESHAPLVQEISDHVENIRAQINQAANVSQNIDKPDVKTAVHTMQTLELPLQSLVNAITEVEDHKGPKDEAVQKVVRPLHELSKAVAVAQSLMASIPQEEACLVSVLKKPINDLHTAVFITEEAAKNAVATGEQPLVIQDTVLDSLGKPLQDLEQAVVQVNKKMVEAVENKPHQITEDDQKLILRQSASIKETDSERLKSGDQRTESHPEVTCIAIQGLLEEISNLPLECVSPVQESAVSLMQQTLEPFVQPFMQLSSDMQKAYASIVQGSTEEHSTLKSSIEVLHSTVIEVQAKLSQEENPECILLPYIASSLDVLEQTTASVAEKIHEVGEKCALQLSTLNELSNPVENLTEKIAIAFSKLSSKQSEPHIPSEEGKLAVSSALLFVDETVDIIKELQFEVGSLCDVSEEDYLKAVLAPLLQPIQDFEQSLILVKQTIQNESASKPLKLIVETLADSMNTVQRGIKQVHAEIKEFAPEESISLIAVPLQTLEAGVQSIIEGPLKTTSKASIETASLNLVTAPLQEFKEELKKVKTEINVKIAKENVLCFVENATNSIQNLEKDLCMAMEAVETGQPLDTTDAKELTILQGPLNDLFSYVNELKENVLRVQVDTPQKLTIDDVSKPLQSLQLSLKEAESFLQSESVSDNEKCADLLEASAALQKAVLKVVQEAATLEDPTVMHSIVINELSMPLQEYCKEVTEIKSAREAAQVELAKVNEATLRNATKITEEVNTLLSLPIKIYPSDHIFAAQNATKTSHIVIENLLKPLKAIQLLVEQAKTELQEETPGQHVTAQDLKLSLQSLVDGLDQSHKTILDCKDQESVQEKSAAVRNRLSDIGDQLQLKGTDGSIAQVIEEIVGPIASLTDLMSSVVLKEAQEDKVRALNVVTATIQEIKNEANLNLSELSQDDVSSVNKPVTASSVLSTIANPLSNLQAIVQKGVAHVQATDELELEPLLEIAQALKPLENVLASAHQMVVQNNSLLQCENVTLLEVVEKLQDGITTAETSLQSNNASEEILKGEVFENLAESLCTFTAEIKQVREKEEQSLYEEALNVLKNAISCISSGCKDSIPLITDGPLQVKGVRYIQCFSALQVPFKNLTELLQSVEQRPQLITESPQHETLASTLKNLQQALAIAESEAKEAPPELSAFTPAITAASDSLLSSLNKLSKSNTLIELENIAGVLTQFASSIRTTTQELQNQAALAMAESTLLAVDELANIANGSIAEAPAELGLRATVIQPLNQCLVQLGAAVKSLQEISDVSDETTLHDDKLTVSLSNLRESLAAREQFLMDQTIESLGDLASLVVPLHDLQTSIKSILKEKGDKLSTKESKEIIIKFAGPFLEFSKLVTDLKKAEDNAVLAEALKTTDLEHASLVDCALKSIKEVNNDMADILNPSRDLKAHFIEASVLTELSLPMKELDRAVSVMKEVDRDRNRVEALLTPLQNLLSLVNDLKDDIDSKPQEDRLLIDDLLVPLSQLSWSVTFIEENALLKREIGENPVVIENTILKSILEPLAEFKSKINKVKGKLQSKIRSKCDLATSLINTIDTFTETVENLDKGEDLRKVNLPLKTMRDGATKIKEDILQSTASEPRDPKQLAKPVKDAVKILNDITSLTEDKELLTEHVAKLSNSLSQVNNDVTKMSKGGEKPWNIEDCVMENVQNALKMFVKCIENLAPALHQQSCSVEDVPTLESESFLSILPEGAVAHLVSATDDLTKELARIEVNVVIDQTSEMPEKTRQAVLETLQEPAKELSATISKVAEMLACNETVTEDQVKDIASRIRDLHEGLEEIEQEVVLEQIKEGAVNLSMLQAIIRPIEQLNTCVALFEDNQVYQLPRESVAENEATFDFSTVSQPVKELSECLAVVEESIVHEHLDSLPVSQDQQVLYALANPIQELKSGLELVAKAQDSETTIAMQKSQLEQLLKLAKPIQEIQVAIQTVDNEEELETQQLEGGINTALLKALAEPLQVLGHKIAVIEHQQVMEANICSESGTDISKHSTVVSVVEVTTQGEQAIIHKQVLLEADGGSLDNSSSVEPQQAQETETSLRAVGVIEVQDTVEAEASLKLRSKKQHDQIDAKNASDSLGMAVYADSGVLMSSRRDESSSEMHDEPETLSDIESIPEMSKPETPRPTDDECSEPEVTAKATVTEVKAKMDEEAQDMSQKDDKDRANAEVEENSRAEAAKKAKEDVEKKLKREDEEKVKAEAEEKKGKDEAEKAQKEAEENAKKEAAEKAKQEAEAKLKKEAEEKAKLEAEEKARKDAEEKTRKAAEEKAKKDAEEKAKKEAEEKAKSEAEEKAKKEAEETAKKEAAEKLKLEADAKLKKEAEEKEKLQAEEMARKEAEEKAQKAAEEKAKKEAEEKAKKEADEKAKSEAEVKAKLETEAEAKKEAEEVAKKEAVEVAKKEAEGKARTEAEEKAKETAAKLKKEVDEKAKLETEEKARKEAEENVKTEAEAKAKKDAEEKAKKETEEKERIETEGKTKKEAEENAKREAEEKARKEAEEQAKQEAEERSKKEADAKLRKEAEEKVKLEAEDKLRKEAEQTAKKEAEQKAKSEAEAKAKKEAEESAKREAEEKAKKEAEEKAKKEAEEKSKQESEAKLKREAEEKAKLEAEDKLRKEAEQKAKKEAEQKAKKEAEEKAKKEAEESAKREAEEKAKKEAEEKAKKEAEEKSKQESEAKLKREAEEKAKLEAEDKLRKEAEQKAKKEAEQKAKKEAEEKAKKEAEESAKREAEEKAKKEAEEKAKKEAKESAKREAEEKAKKEAEEKAKKEAEEKAKKEAEEKAKKEAEEKSKQESEAKLKREAEEKAKLEAEDKLRKEAEQKAKKEAEQKAKKEAEEKAKKEAEESAKREAEEKAKKEAEDKAKKEAEEKSKKESEAKLKKQAEEKAKLEAEEKLRKEAEQKAKKEAEQKAKIAAEEKTKKEAEEMAKKEAEEKAKKEAEEKAKKEAEEKAKKQAEEKAKKEAEEKAKKEAEEKAKKEAEEKAKKEAEEKAKKEAEEKAKKEAEAKARKEAEEKAKKEAEEKAKKEAEEKAKKEAEAKARKEAEEKAKKEAEEKAKKEAEEKAKKEADEKTKNEAEAKLKKETEEKAKLEAEEKLRKEAEQKAQREAEENAKREADEKAKIEAEEKAKKEAEEKSKKESEAKLKKEAEEKAKLEAEEKLRNEAEQKAKREAEEKTKKEAEEKAKIEAEEKAKKDADEKAKKEADEKAKREADEKAKKKVDERAKKGAEETAKKEAGGKAKKVAEENAKQEAESKLKKEADERLKFEAEEKTRKEAKENMQAEEKTKVLSDPKSRKVGEPTRDDGKNPRRRLSQNQVTKQKYQNKCQMLSFSRVGWRQRTILKKTYKQREDTKNKLLFCQRNVTTRAHLLDFIRVTRWTETGNALRTKANAGRPLGTRTTRHGAENSARKMPKSFSATWMFWRSVKSASRKTGSA</sequence>
<dbReference type="FunFam" id="2.60.40.10:FF:001307">
    <property type="entry name" value="Stretchin-Mlck, isoform V"/>
    <property type="match status" value="3"/>
</dbReference>
<dbReference type="InterPro" id="IPR003599">
    <property type="entry name" value="Ig_sub"/>
</dbReference>
<dbReference type="Pfam" id="PF07679">
    <property type="entry name" value="I-set"/>
    <property type="match status" value="6"/>
</dbReference>
<feature type="domain" description="Ig-like" evidence="7">
    <location>
        <begin position="242"/>
        <end position="322"/>
    </location>
</feature>